<dbReference type="GO" id="GO:0003743">
    <property type="term" value="F:translation initiation factor activity"/>
    <property type="evidence" value="ECO:0007669"/>
    <property type="project" value="UniProtKB-KW"/>
</dbReference>
<proteinExistence type="predicted"/>
<protein>
    <recommendedName>
        <fullName evidence="5">PCI domain-containing protein</fullName>
    </recommendedName>
</protein>
<feature type="domain" description="PCI" evidence="5">
    <location>
        <begin position="276"/>
        <end position="448"/>
    </location>
</feature>
<dbReference type="PANTHER" id="PTHR10317">
    <property type="entry name" value="EUKARYOTIC TRANSLATION INITIATION FACTOR 3 SUBUNIT E"/>
    <property type="match status" value="1"/>
</dbReference>
<keyword evidence="1" id="KW-0963">Cytoplasm</keyword>
<dbReference type="SMART" id="SM01186">
    <property type="entry name" value="eIF3_N"/>
    <property type="match status" value="1"/>
</dbReference>
<dbReference type="SMART" id="SM00088">
    <property type="entry name" value="PINT"/>
    <property type="match status" value="1"/>
</dbReference>
<dbReference type="PIRSF" id="PIRSF016255">
    <property type="entry name" value="eIF3e_su6"/>
    <property type="match status" value="1"/>
</dbReference>
<evidence type="ECO:0000256" key="3">
    <source>
        <dbReference type="ARBA" id="ARBA00022917"/>
    </source>
</evidence>
<dbReference type="Pfam" id="PF09440">
    <property type="entry name" value="eIF3_N"/>
    <property type="match status" value="1"/>
</dbReference>
<dbReference type="InterPro" id="IPR000717">
    <property type="entry name" value="PCI_dom"/>
</dbReference>
<gene>
    <name evidence="6" type="ORF">Cvel_9798</name>
</gene>
<dbReference type="InterPro" id="IPR016650">
    <property type="entry name" value="eIF3e"/>
</dbReference>
<evidence type="ECO:0000259" key="5">
    <source>
        <dbReference type="PROSITE" id="PS50250"/>
    </source>
</evidence>
<dbReference type="SUPFAM" id="SSF46785">
    <property type="entry name" value="Winged helix' DNA-binding domain"/>
    <property type="match status" value="1"/>
</dbReference>
<feature type="region of interest" description="Disordered" evidence="4">
    <location>
        <begin position="473"/>
        <end position="558"/>
    </location>
</feature>
<dbReference type="VEuPathDB" id="CryptoDB:Cvel_9798"/>
<evidence type="ECO:0000256" key="4">
    <source>
        <dbReference type="SAM" id="MobiDB-lite"/>
    </source>
</evidence>
<dbReference type="PROSITE" id="PS50250">
    <property type="entry name" value="PCI"/>
    <property type="match status" value="1"/>
</dbReference>
<dbReference type="InterPro" id="IPR036390">
    <property type="entry name" value="WH_DNA-bd_sf"/>
</dbReference>
<dbReference type="Pfam" id="PF01399">
    <property type="entry name" value="PCI"/>
    <property type="match status" value="1"/>
</dbReference>
<dbReference type="AlphaFoldDB" id="A0A0G4HZT1"/>
<evidence type="ECO:0000313" key="6">
    <source>
        <dbReference type="EMBL" id="CEM50098.1"/>
    </source>
</evidence>
<dbReference type="InterPro" id="IPR019010">
    <property type="entry name" value="eIF3e_N"/>
</dbReference>
<keyword evidence="2" id="KW-0396">Initiation factor</keyword>
<dbReference type="GO" id="GO:0005852">
    <property type="term" value="C:eukaryotic translation initiation factor 3 complex"/>
    <property type="evidence" value="ECO:0007669"/>
    <property type="project" value="InterPro"/>
</dbReference>
<accession>A0A0G4HZT1</accession>
<evidence type="ECO:0000256" key="2">
    <source>
        <dbReference type="ARBA" id="ARBA00022540"/>
    </source>
</evidence>
<reference evidence="6" key="1">
    <citation type="submission" date="2014-11" db="EMBL/GenBank/DDBJ databases">
        <authorList>
            <person name="Otto D Thomas"/>
            <person name="Naeem Raeece"/>
        </authorList>
    </citation>
    <scope>NUCLEOTIDE SEQUENCE</scope>
</reference>
<evidence type="ECO:0000256" key="1">
    <source>
        <dbReference type="ARBA" id="ARBA00022490"/>
    </source>
</evidence>
<sequence>MAPIKSRYDISKKLLPYLDPHMGIRVLDFLTEKKVYNEADLQKARIQLLSKTCNFERLEEEVEKAKMPDLLPKDIEELKEKAQQVQEDGMTFGMAFLRMLHQYEQQDAARIKQARERASDGQTSGFGDTQPRRVTVQELRDYWVGTEHEEEIPDDVVQVMWQFAKTAYETGADYNIATKVLNFFADVVVPYMADPWPASKKLDIAWGILAAMIMHGEFDMSEEAIGRIEGAIEQSTLKLGDLEMRVQRVWLLHWAFFPLFLFFFGRRGAGEGEQGRNPQAATKFLEWLLADKNLSIVQMTAPHLLRYYSAIAVIACKRLKAEQFESLLSAIAATSHRVSDPFAELLDALFVSMDLEKSQEKLAQCSEACQVDFFLVDAKEDFEEAARLLIFERYCRIHSSVDIDLIARKLNMEPEEAEVWIVNLIRSAQLDAKIDAERNRVVMSTVVPNVYQQVLDKTRGSIVRTNFLAQQCEKREKAAREREEGGEGGQERGERDGGGRERGDRERGPRWGMGGDRRRRDDRERGDRRDRGDRGGDRGDRGGRGDRDDRRPWGEDRQ</sequence>
<organism evidence="6">
    <name type="scientific">Chromera velia CCMP2878</name>
    <dbReference type="NCBI Taxonomy" id="1169474"/>
    <lineage>
        <taxon>Eukaryota</taxon>
        <taxon>Sar</taxon>
        <taxon>Alveolata</taxon>
        <taxon>Colpodellida</taxon>
        <taxon>Chromeraceae</taxon>
        <taxon>Chromera</taxon>
    </lineage>
</organism>
<keyword evidence="3" id="KW-0648">Protein biosynthesis</keyword>
<dbReference type="PhylomeDB" id="A0A0G4HZT1"/>
<name>A0A0G4HZT1_9ALVE</name>
<dbReference type="EMBL" id="CDMZ01004554">
    <property type="protein sequence ID" value="CEM50098.1"/>
    <property type="molecule type" value="Genomic_DNA"/>
</dbReference>